<evidence type="ECO:0000256" key="5">
    <source>
        <dbReference type="ARBA" id="ARBA00022692"/>
    </source>
</evidence>
<evidence type="ECO:0000313" key="10">
    <source>
        <dbReference type="Proteomes" id="UP001179280"/>
    </source>
</evidence>
<dbReference type="RefSeq" id="WP_204465177.1">
    <property type="nucleotide sequence ID" value="NZ_JAFBCV010000003.1"/>
</dbReference>
<feature type="transmembrane region" description="Helical" evidence="8">
    <location>
        <begin position="22"/>
        <end position="42"/>
    </location>
</feature>
<evidence type="ECO:0000256" key="2">
    <source>
        <dbReference type="ARBA" id="ARBA00006228"/>
    </source>
</evidence>
<keyword evidence="4" id="KW-1003">Cell membrane</keyword>
<sequence length="159" mass="17870">MAFQLLINVIIAIVWMLFQNSFTIVDFVIGFTIGFFVVLVLIRFKGYEFYFSRVLALLKLMLIFAKELAIANVVVLKAAFSPKMDVAPGIVAVPTKLETDAEKTLFAVMMTLTPGTLSIEFSLDNNVIFVHALDARDREGIIDSVQNTFEKSILEVTRR</sequence>
<dbReference type="EMBL" id="JAFBCV010000003">
    <property type="protein sequence ID" value="MBM7838052.1"/>
    <property type="molecule type" value="Genomic_DNA"/>
</dbReference>
<feature type="transmembrane region" description="Helical" evidence="8">
    <location>
        <begin position="54"/>
        <end position="76"/>
    </location>
</feature>
<evidence type="ECO:0000256" key="8">
    <source>
        <dbReference type="SAM" id="Phobius"/>
    </source>
</evidence>
<evidence type="ECO:0000256" key="6">
    <source>
        <dbReference type="ARBA" id="ARBA00022989"/>
    </source>
</evidence>
<keyword evidence="3" id="KW-0813">Transport</keyword>
<keyword evidence="7 8" id="KW-0472">Membrane</keyword>
<dbReference type="PANTHER" id="PTHR34584">
    <property type="entry name" value="NA(+)/H(+) ANTIPORTER SUBUNIT E1"/>
    <property type="match status" value="1"/>
</dbReference>
<dbReference type="Pfam" id="PF01899">
    <property type="entry name" value="MNHE"/>
    <property type="match status" value="1"/>
</dbReference>
<proteinExistence type="inferred from homology"/>
<keyword evidence="10" id="KW-1185">Reference proteome</keyword>
<evidence type="ECO:0000256" key="3">
    <source>
        <dbReference type="ARBA" id="ARBA00022449"/>
    </source>
</evidence>
<dbReference type="PIRSF" id="PIRSF019239">
    <property type="entry name" value="MrpE"/>
    <property type="match status" value="1"/>
</dbReference>
<comment type="similarity">
    <text evidence="2">Belongs to the CPA3 antiporters (TC 2.A.63) subunit E family.</text>
</comment>
<evidence type="ECO:0000256" key="1">
    <source>
        <dbReference type="ARBA" id="ARBA00004651"/>
    </source>
</evidence>
<dbReference type="InterPro" id="IPR002758">
    <property type="entry name" value="Cation_antiport_E"/>
</dbReference>
<comment type="caution">
    <text evidence="9">The sequence shown here is derived from an EMBL/GenBank/DDBJ whole genome shotgun (WGS) entry which is preliminary data.</text>
</comment>
<name>A0ABS2SRB6_9BACI</name>
<protein>
    <submittedName>
        <fullName evidence="9">Multicomponent Na+:H+ antiporter subunit E</fullName>
    </submittedName>
</protein>
<reference evidence="9" key="1">
    <citation type="submission" date="2021-01" db="EMBL/GenBank/DDBJ databases">
        <title>Genomic Encyclopedia of Type Strains, Phase IV (KMG-IV): sequencing the most valuable type-strain genomes for metagenomic binning, comparative biology and taxonomic classification.</title>
        <authorList>
            <person name="Goeker M."/>
        </authorList>
    </citation>
    <scope>NUCLEOTIDE SEQUENCE</scope>
    <source>
        <strain evidence="9">DSM 21943</strain>
    </source>
</reference>
<gene>
    <name evidence="9" type="ORF">JOC54_001283</name>
</gene>
<dbReference type="PANTHER" id="PTHR34584:SF1">
    <property type="entry name" value="NA(+)_H(+) ANTIPORTER SUBUNIT E1"/>
    <property type="match status" value="1"/>
</dbReference>
<evidence type="ECO:0000256" key="7">
    <source>
        <dbReference type="ARBA" id="ARBA00023136"/>
    </source>
</evidence>
<evidence type="ECO:0000313" key="9">
    <source>
        <dbReference type="EMBL" id="MBM7838052.1"/>
    </source>
</evidence>
<dbReference type="Proteomes" id="UP001179280">
    <property type="component" value="Unassembled WGS sequence"/>
</dbReference>
<evidence type="ECO:0000256" key="4">
    <source>
        <dbReference type="ARBA" id="ARBA00022475"/>
    </source>
</evidence>
<keyword evidence="3" id="KW-0050">Antiport</keyword>
<accession>A0ABS2SRB6</accession>
<organism evidence="9 10">
    <name type="scientific">Shouchella xiaoxiensis</name>
    <dbReference type="NCBI Taxonomy" id="766895"/>
    <lineage>
        <taxon>Bacteria</taxon>
        <taxon>Bacillati</taxon>
        <taxon>Bacillota</taxon>
        <taxon>Bacilli</taxon>
        <taxon>Bacillales</taxon>
        <taxon>Bacillaceae</taxon>
        <taxon>Shouchella</taxon>
    </lineage>
</organism>
<keyword evidence="6 8" id="KW-1133">Transmembrane helix</keyword>
<keyword evidence="5 8" id="KW-0812">Transmembrane</keyword>
<comment type="subcellular location">
    <subcellularLocation>
        <location evidence="1">Cell membrane</location>
        <topology evidence="1">Multi-pass membrane protein</topology>
    </subcellularLocation>
</comment>